<dbReference type="OrthoDB" id="8445115at2"/>
<feature type="compositionally biased region" description="Gly residues" evidence="1">
    <location>
        <begin position="100"/>
        <end position="117"/>
    </location>
</feature>
<reference evidence="6" key="1">
    <citation type="journal article" date="2016" name="Genome Announc.">
        <title>Revised genome sequence of the purple photosynthetic bacterium Blastochloris viridis.</title>
        <authorList>
            <person name="Liu L.N."/>
            <person name="Faulkner M."/>
            <person name="Liu X."/>
            <person name="Huang F."/>
            <person name="Darby A.C."/>
            <person name="Hall N."/>
        </authorList>
    </citation>
    <scope>NUCLEOTIDE SEQUENCE [LARGE SCALE GENOMIC DNA]</scope>
    <source>
        <strain evidence="6">ATCC 19567 / DSM 133 / F</strain>
    </source>
</reference>
<dbReference type="Pfam" id="PF23666">
    <property type="entry name" value="Rcc01698_C"/>
    <property type="match status" value="1"/>
</dbReference>
<dbReference type="PATRIC" id="fig|1079.6.peg.1225"/>
<dbReference type="EMBL" id="LN907867">
    <property type="protein sequence ID" value="CUU41629.1"/>
    <property type="molecule type" value="Genomic_DNA"/>
</dbReference>
<dbReference type="Gene3D" id="3.20.20.80">
    <property type="entry name" value="Glycosidases"/>
    <property type="match status" value="1"/>
</dbReference>
<feature type="region of interest" description="Disordered" evidence="1">
    <location>
        <begin position="95"/>
        <end position="117"/>
    </location>
</feature>
<dbReference type="InterPro" id="IPR056490">
    <property type="entry name" value="Rcc01698_C"/>
</dbReference>
<dbReference type="CDD" id="cd19607">
    <property type="entry name" value="GTA_TIM-barrel-like"/>
    <property type="match status" value="1"/>
</dbReference>
<evidence type="ECO:0008006" key="7">
    <source>
        <dbReference type="Google" id="ProtNLM"/>
    </source>
</evidence>
<sequence>MAQLVLTIAGSAVGQAVGGGLGQGLGALFGAAIGGLINQQLFGPQTDRRTVENGKITDVRLSGSAYGQVRPKVYGRGRIPANIIWARGIREEVRTTTETTGGGGDGSKGGFGGGGGGSQTVVTTTSYHYYADVALGLSEGPLTSVYRIWVDGQPVNTDDVDEVRIYYGDEAQQPDPLIQAVEGASRTPAFRGTAYVVLENLYLTAFGNRFPNFEVEVFRGSPAGTPDARHLVESICLIPASGEFAYDPDIVFSNRHGAGTGFKAAINVHAGSKRADFAVAIDNLKRELPNVEWVALVYAWFGTSLDVATCALRPECEVGVYVDQVPESRPHVWSVAGIGRPLYLLNGAVSGTPHWPTVSSYTRPDGSSGLSYGGTIDDGAMVRATQHLKARGLKVLFYPFIMMDIPPPDPAPFPWRGRITGAAADVPGFFTRPDGYLRFIRHCLTLCEEAGGVDGFVIGSEMVALNRIFDAGGTYPAVPYWRQIAAEAKTRLGSTSIVTYAANWDEYRYHDRGGATVDFPLDALWADPNIDVIGIDAYFPLTDAPRAVHDVATVRAGWAGGELIDYYYASAADRDLARRGFDPQRSPIADRFWALKDLRSWWETEHVPRVNGTPSGPPTAWVPQSKPIWFAEYGIPTVNCATNQPNVFIDPKSAESFAPYYSTGAVDRVVQRTAIEATEDYWRDPANNPTSPLYGGPMVGRRFVWCWDARPYPWFPTLSNVWSDGVNFRLGHWINGKIGNMRLSDIVADLCLRAGLAPGEYDASALDDEVVGYVVTERKSIRDMIAVLQTAHFFDCVERDGKLVFVKRGGGPVVTVDGEDLGASDSGSDRSKIKVERTQDTELPIAVDVVHIDENRDYQSSTVTIRKQVGRSDSVTTFSLPIVLSVEQAQTIGQRALREMWQGREAIDLRLPTRWLKLDPTDLIEMPIDGVLRRYRVTSVTYGKPGLVLVRGQATDGGNPDYVTAPTGSGGMSPVAADPVPPVKIELLDMPIIIDAHDASAASFYMAACPIGGGRFRGASLFQPTADGLDYTTAAVATLASTMGATVTVLPPGPVWTWDRGNSVEVQLDHGTLQSLPDERILAGATAALIGDEVIQFATAELIASGRYRLSRLLRGQRGTEHEVAVHPAGTRFVLLDPARQVRPAFSVARLGIATAYKGAPVPEGPAGEHAVALSFTNGGWGLKPFAPVHLKAGRETSGDVRLSWIRRSRVSGDAWFAEVPLGEEAEDYDVMILNGEAVVRTTRVGAPSLVYTAAQQAADFGSQPAALKWRVAQVSRVYGAGQPTEITSAL</sequence>
<dbReference type="InterPro" id="IPR032876">
    <property type="entry name" value="J_dom"/>
</dbReference>
<dbReference type="Pfam" id="PF13547">
    <property type="entry name" value="GTA_TIM"/>
    <property type="match status" value="1"/>
</dbReference>
<feature type="domain" description="Rcc01698-like C-terminal" evidence="4">
    <location>
        <begin position="1041"/>
        <end position="1134"/>
    </location>
</feature>
<evidence type="ECO:0000313" key="5">
    <source>
        <dbReference type="EMBL" id="CUU41629.1"/>
    </source>
</evidence>
<evidence type="ECO:0000256" key="1">
    <source>
        <dbReference type="SAM" id="MobiDB-lite"/>
    </source>
</evidence>
<dbReference type="KEGG" id="bvr:BVIR_1179"/>
<evidence type="ECO:0000259" key="4">
    <source>
        <dbReference type="Pfam" id="PF23666"/>
    </source>
</evidence>
<dbReference type="InterPro" id="IPR017853">
    <property type="entry name" value="GH"/>
</dbReference>
<keyword evidence="6" id="KW-1185">Reference proteome</keyword>
<organism evidence="5 6">
    <name type="scientific">Blastochloris viridis</name>
    <name type="common">Rhodopseudomonas viridis</name>
    <dbReference type="NCBI Taxonomy" id="1079"/>
    <lineage>
        <taxon>Bacteria</taxon>
        <taxon>Pseudomonadati</taxon>
        <taxon>Pseudomonadota</taxon>
        <taxon>Alphaproteobacteria</taxon>
        <taxon>Hyphomicrobiales</taxon>
        <taxon>Blastochloridaceae</taxon>
        <taxon>Blastochloris</taxon>
    </lineage>
</organism>
<evidence type="ECO:0000313" key="6">
    <source>
        <dbReference type="Proteomes" id="UP000065734"/>
    </source>
</evidence>
<dbReference type="InterPro" id="IPR025195">
    <property type="entry name" value="GTA_TIM_dom"/>
</dbReference>
<evidence type="ECO:0000259" key="2">
    <source>
        <dbReference type="Pfam" id="PF13547"/>
    </source>
</evidence>
<name>A0A0P0IPT6_BLAVI</name>
<accession>A0A0P0IPT6</accession>
<proteinExistence type="predicted"/>
<feature type="domain" description="Tip attachment protein J" evidence="3">
    <location>
        <begin position="776"/>
        <end position="941"/>
    </location>
</feature>
<dbReference type="SUPFAM" id="SSF51445">
    <property type="entry name" value="(Trans)glycosidases"/>
    <property type="match status" value="1"/>
</dbReference>
<evidence type="ECO:0000259" key="3">
    <source>
        <dbReference type="Pfam" id="PF13550"/>
    </source>
</evidence>
<dbReference type="Pfam" id="PF13550">
    <property type="entry name" value="Phage-tail_3"/>
    <property type="match status" value="1"/>
</dbReference>
<feature type="domain" description="GTA TIM-barrel-like" evidence="2">
    <location>
        <begin position="436"/>
        <end position="716"/>
    </location>
</feature>
<dbReference type="Proteomes" id="UP000065734">
    <property type="component" value="Chromosome I"/>
</dbReference>
<dbReference type="RefSeq" id="WP_055036827.1">
    <property type="nucleotide sequence ID" value="NZ_CP012946.1"/>
</dbReference>
<protein>
    <recommendedName>
        <fullName evidence="7">Gene transfer agent host specificity protein</fullName>
    </recommendedName>
</protein>
<gene>
    <name evidence="5" type="ORF">BVIRIDIS_06220</name>
</gene>
<dbReference type="STRING" id="1079.BVIR_1179"/>